<keyword evidence="5 7" id="KW-1133">Transmembrane helix</keyword>
<evidence type="ECO:0000313" key="9">
    <source>
        <dbReference type="EMBL" id="STO31399.1"/>
    </source>
</evidence>
<feature type="transmembrane region" description="Helical" evidence="7">
    <location>
        <begin position="174"/>
        <end position="196"/>
    </location>
</feature>
<dbReference type="Gene3D" id="1.10.3720.10">
    <property type="entry name" value="MetI-like"/>
    <property type="match status" value="1"/>
</dbReference>
<dbReference type="GO" id="GO:0005886">
    <property type="term" value="C:plasma membrane"/>
    <property type="evidence" value="ECO:0007669"/>
    <property type="project" value="UniProtKB-SubCell"/>
</dbReference>
<dbReference type="Proteomes" id="UP000255328">
    <property type="component" value="Unassembled WGS sequence"/>
</dbReference>
<organism evidence="9 10">
    <name type="scientific">Fusobacterium necrogenes</name>
    <dbReference type="NCBI Taxonomy" id="858"/>
    <lineage>
        <taxon>Bacteria</taxon>
        <taxon>Fusobacteriati</taxon>
        <taxon>Fusobacteriota</taxon>
        <taxon>Fusobacteriia</taxon>
        <taxon>Fusobacteriales</taxon>
        <taxon>Fusobacteriaceae</taxon>
        <taxon>Fusobacterium</taxon>
    </lineage>
</organism>
<feature type="transmembrane region" description="Helical" evidence="7">
    <location>
        <begin position="9"/>
        <end position="30"/>
    </location>
</feature>
<dbReference type="InterPro" id="IPR000515">
    <property type="entry name" value="MetI-like"/>
</dbReference>
<name>A0A377GWQ6_9FUSO</name>
<comment type="similarity">
    <text evidence="7">Belongs to the binding-protein-dependent transport system permease family.</text>
</comment>
<evidence type="ECO:0000256" key="7">
    <source>
        <dbReference type="RuleBase" id="RU363032"/>
    </source>
</evidence>
<feature type="domain" description="ABC transmembrane type-1" evidence="8">
    <location>
        <begin position="100"/>
        <end position="297"/>
    </location>
</feature>
<keyword evidence="10" id="KW-1185">Reference proteome</keyword>
<dbReference type="CDD" id="cd06261">
    <property type="entry name" value="TM_PBP2"/>
    <property type="match status" value="1"/>
</dbReference>
<feature type="transmembrane region" description="Helical" evidence="7">
    <location>
        <begin position="279"/>
        <end position="300"/>
    </location>
</feature>
<dbReference type="InterPro" id="IPR050036">
    <property type="entry name" value="CntB"/>
</dbReference>
<dbReference type="GO" id="GO:0055085">
    <property type="term" value="P:transmembrane transport"/>
    <property type="evidence" value="ECO:0007669"/>
    <property type="project" value="InterPro"/>
</dbReference>
<keyword evidence="2 7" id="KW-0813">Transport</keyword>
<proteinExistence type="inferred from homology"/>
<feature type="transmembrane region" description="Helical" evidence="7">
    <location>
        <begin position="235"/>
        <end position="259"/>
    </location>
</feature>
<dbReference type="PANTHER" id="PTHR43163:SF6">
    <property type="entry name" value="DIPEPTIDE TRANSPORT SYSTEM PERMEASE PROTEIN DPPB-RELATED"/>
    <property type="match status" value="1"/>
</dbReference>
<dbReference type="InterPro" id="IPR035906">
    <property type="entry name" value="MetI-like_sf"/>
</dbReference>
<dbReference type="Pfam" id="PF19300">
    <property type="entry name" value="BPD_transp_1_N"/>
    <property type="match status" value="1"/>
</dbReference>
<gene>
    <name evidence="9" type="primary">nikB_1</name>
    <name evidence="9" type="ORF">NCTC10723_00847</name>
</gene>
<dbReference type="SUPFAM" id="SSF161098">
    <property type="entry name" value="MetI-like"/>
    <property type="match status" value="1"/>
</dbReference>
<keyword evidence="4 7" id="KW-0812">Transmembrane</keyword>
<protein>
    <submittedName>
        <fullName evidence="9">Nickel transport system permease protein nikB</fullName>
    </submittedName>
</protein>
<dbReference type="AlphaFoldDB" id="A0A377GWQ6"/>
<keyword evidence="3" id="KW-1003">Cell membrane</keyword>
<accession>A0A377GWQ6</accession>
<dbReference type="InterPro" id="IPR045621">
    <property type="entry name" value="BPD_transp_1_N"/>
</dbReference>
<feature type="transmembrane region" description="Helical" evidence="7">
    <location>
        <begin position="106"/>
        <end position="128"/>
    </location>
</feature>
<evidence type="ECO:0000256" key="3">
    <source>
        <dbReference type="ARBA" id="ARBA00022475"/>
    </source>
</evidence>
<reference evidence="9 10" key="1">
    <citation type="submission" date="2018-06" db="EMBL/GenBank/DDBJ databases">
        <authorList>
            <consortium name="Pathogen Informatics"/>
            <person name="Doyle S."/>
        </authorList>
    </citation>
    <scope>NUCLEOTIDE SEQUENCE [LARGE SCALE GENOMIC DNA]</scope>
    <source>
        <strain evidence="9 10">NCTC10723</strain>
    </source>
</reference>
<evidence type="ECO:0000259" key="8">
    <source>
        <dbReference type="PROSITE" id="PS50928"/>
    </source>
</evidence>
<evidence type="ECO:0000256" key="2">
    <source>
        <dbReference type="ARBA" id="ARBA00022448"/>
    </source>
</evidence>
<dbReference type="EMBL" id="UGGU01000003">
    <property type="protein sequence ID" value="STO31399.1"/>
    <property type="molecule type" value="Genomic_DNA"/>
</dbReference>
<feature type="transmembrane region" description="Helical" evidence="7">
    <location>
        <begin position="140"/>
        <end position="162"/>
    </location>
</feature>
<evidence type="ECO:0000256" key="5">
    <source>
        <dbReference type="ARBA" id="ARBA00022989"/>
    </source>
</evidence>
<dbReference type="PROSITE" id="PS50928">
    <property type="entry name" value="ABC_TM1"/>
    <property type="match status" value="1"/>
</dbReference>
<sequence>MKNYIIKRILMTIPLLICISFVCFIFINLIPSDPAEVALRVRQTPIITEEAIAQVRAELGLNDPFFIRYIKWFFQCLVLDFGVSYTNPARTVIGEIGRCLPATLQLAGMSLVFVIFLSLPIGFLCAVYKDSWFDKVMRGIVFMTTAMPAYWVGLLMIWLISIKFDLLPTSGAGSFKHLILPSFTVALTYISTYIRLIRNNMLENMKEDYVLYANVRGLQQKNILRKHILKNSLHSFITAIGMSIPQLIAGTIVVENVFAWPGIGKLCIASIFNRDYPVIQAYVLMVGTLFVIFNLIFDIVQYISDPRLRKGME</sequence>
<evidence type="ECO:0000256" key="4">
    <source>
        <dbReference type="ARBA" id="ARBA00022692"/>
    </source>
</evidence>
<evidence type="ECO:0000256" key="1">
    <source>
        <dbReference type="ARBA" id="ARBA00004651"/>
    </source>
</evidence>
<dbReference type="PANTHER" id="PTHR43163">
    <property type="entry name" value="DIPEPTIDE TRANSPORT SYSTEM PERMEASE PROTEIN DPPB-RELATED"/>
    <property type="match status" value="1"/>
</dbReference>
<keyword evidence="6 7" id="KW-0472">Membrane</keyword>
<evidence type="ECO:0000313" key="10">
    <source>
        <dbReference type="Proteomes" id="UP000255328"/>
    </source>
</evidence>
<dbReference type="NCBIfam" id="NF045469">
    <property type="entry name" value="Opp1B"/>
    <property type="match status" value="1"/>
</dbReference>
<comment type="subcellular location">
    <subcellularLocation>
        <location evidence="1 7">Cell membrane</location>
        <topology evidence="1 7">Multi-pass membrane protein</topology>
    </subcellularLocation>
</comment>
<dbReference type="Pfam" id="PF00528">
    <property type="entry name" value="BPD_transp_1"/>
    <property type="match status" value="1"/>
</dbReference>
<dbReference type="RefSeq" id="WP_115269679.1">
    <property type="nucleotide sequence ID" value="NZ_UGGU01000003.1"/>
</dbReference>
<evidence type="ECO:0000256" key="6">
    <source>
        <dbReference type="ARBA" id="ARBA00023136"/>
    </source>
</evidence>
<dbReference type="OrthoDB" id="9773221at2"/>